<gene>
    <name evidence="2" type="ORF">Ahy_B04g071421</name>
</gene>
<dbReference type="AlphaFoldDB" id="A0A444ZKP0"/>
<organism evidence="2 3">
    <name type="scientific">Arachis hypogaea</name>
    <name type="common">Peanut</name>
    <dbReference type="NCBI Taxonomy" id="3818"/>
    <lineage>
        <taxon>Eukaryota</taxon>
        <taxon>Viridiplantae</taxon>
        <taxon>Streptophyta</taxon>
        <taxon>Embryophyta</taxon>
        <taxon>Tracheophyta</taxon>
        <taxon>Spermatophyta</taxon>
        <taxon>Magnoliopsida</taxon>
        <taxon>eudicotyledons</taxon>
        <taxon>Gunneridae</taxon>
        <taxon>Pentapetalae</taxon>
        <taxon>rosids</taxon>
        <taxon>fabids</taxon>
        <taxon>Fabales</taxon>
        <taxon>Fabaceae</taxon>
        <taxon>Papilionoideae</taxon>
        <taxon>50 kb inversion clade</taxon>
        <taxon>dalbergioids sensu lato</taxon>
        <taxon>Dalbergieae</taxon>
        <taxon>Pterocarpus clade</taxon>
        <taxon>Arachis</taxon>
    </lineage>
</organism>
<feature type="region of interest" description="Disordered" evidence="1">
    <location>
        <begin position="80"/>
        <end position="100"/>
    </location>
</feature>
<accession>A0A444ZKP0</accession>
<sequence length="141" mass="15707">MKMRVLLGVNLNLTCLEEAIEHIESQDASSKEFSQNDSLAQVLGKKHLGRQSDSGVQIEEYQMEIIKLKAESAELKSAAVEEKTKRQRMEAKAEATEEKTKIQTMGNLLRYIIQQQGGNLPPEIVADLDSLESAPTLSHAR</sequence>
<proteinExistence type="predicted"/>
<name>A0A444ZKP0_ARAHY</name>
<keyword evidence="3" id="KW-1185">Reference proteome</keyword>
<dbReference type="Proteomes" id="UP000289738">
    <property type="component" value="Chromosome B04"/>
</dbReference>
<protein>
    <submittedName>
        <fullName evidence="2">Uncharacterized protein</fullName>
    </submittedName>
</protein>
<evidence type="ECO:0000313" key="2">
    <source>
        <dbReference type="EMBL" id="RYR14733.1"/>
    </source>
</evidence>
<evidence type="ECO:0000256" key="1">
    <source>
        <dbReference type="SAM" id="MobiDB-lite"/>
    </source>
</evidence>
<evidence type="ECO:0000313" key="3">
    <source>
        <dbReference type="Proteomes" id="UP000289738"/>
    </source>
</evidence>
<reference evidence="2 3" key="1">
    <citation type="submission" date="2019-01" db="EMBL/GenBank/DDBJ databases">
        <title>Sequencing of cultivated peanut Arachis hypogaea provides insights into genome evolution and oil improvement.</title>
        <authorList>
            <person name="Chen X."/>
        </authorList>
    </citation>
    <scope>NUCLEOTIDE SEQUENCE [LARGE SCALE GENOMIC DNA]</scope>
    <source>
        <strain evidence="3">cv. Fuhuasheng</strain>
        <tissue evidence="2">Leaves</tissue>
    </source>
</reference>
<comment type="caution">
    <text evidence="2">The sequence shown here is derived from an EMBL/GenBank/DDBJ whole genome shotgun (WGS) entry which is preliminary data.</text>
</comment>
<dbReference type="EMBL" id="SDMP01000014">
    <property type="protein sequence ID" value="RYR14733.1"/>
    <property type="molecule type" value="Genomic_DNA"/>
</dbReference>